<gene>
    <name evidence="2" type="ORF">ABW99_07925</name>
</gene>
<evidence type="ECO:0000256" key="1">
    <source>
        <dbReference type="SAM" id="SignalP"/>
    </source>
</evidence>
<dbReference type="OrthoDB" id="8945168at2"/>
<keyword evidence="3" id="KW-1185">Reference proteome</keyword>
<protein>
    <recommendedName>
        <fullName evidence="4">DUF4148 domain-containing protein</fullName>
    </recommendedName>
</protein>
<dbReference type="Proteomes" id="UP000036700">
    <property type="component" value="Chromosome"/>
</dbReference>
<sequence length="98" mass="10258">MKTGYTIAAALLLSIAGSVPALASDAYPGGSMLSWVHAGSPVSQATVYTHLVKAEQHGLLDQGNTVFPITPQVPHGAWHMSSPTNVASIATPVHYRHN</sequence>
<feature type="signal peptide" evidence="1">
    <location>
        <begin position="1"/>
        <end position="23"/>
    </location>
</feature>
<evidence type="ECO:0000313" key="3">
    <source>
        <dbReference type="Proteomes" id="UP000036700"/>
    </source>
</evidence>
<dbReference type="KEGG" id="ptx:ABW99_07925"/>
<feature type="chain" id="PRO_5002553284" description="DUF4148 domain-containing protein" evidence="1">
    <location>
        <begin position="24"/>
        <end position="98"/>
    </location>
</feature>
<dbReference type="AlphaFoldDB" id="A0A0G3EQ43"/>
<reference evidence="3" key="1">
    <citation type="submission" date="2015-06" db="EMBL/GenBank/DDBJ databases">
        <authorList>
            <person name="Lim Y.L."/>
            <person name="Ee R."/>
            <person name="Yong D."/>
            <person name="How K.Y."/>
            <person name="Yin W.F."/>
            <person name="Chan K.G."/>
        </authorList>
    </citation>
    <scope>NUCLEOTIDE SEQUENCE [LARGE SCALE GENOMIC DNA]</scope>
    <source>
        <strain evidence="3">DSM 25325</strain>
    </source>
</reference>
<proteinExistence type="predicted"/>
<name>A0A0G3EQ43_9BURK</name>
<dbReference type="PATRIC" id="fig|445709.3.peg.1695"/>
<evidence type="ECO:0008006" key="4">
    <source>
        <dbReference type="Google" id="ProtNLM"/>
    </source>
</evidence>
<dbReference type="RefSeq" id="WP_047213969.1">
    <property type="nucleotide sequence ID" value="NZ_CP011568.3"/>
</dbReference>
<accession>A0A0G3EQ43</accession>
<keyword evidence="1" id="KW-0732">Signal</keyword>
<organism evidence="2 3">
    <name type="scientific">Pandoraea thiooxydans</name>
    <dbReference type="NCBI Taxonomy" id="445709"/>
    <lineage>
        <taxon>Bacteria</taxon>
        <taxon>Pseudomonadati</taxon>
        <taxon>Pseudomonadota</taxon>
        <taxon>Betaproteobacteria</taxon>
        <taxon>Burkholderiales</taxon>
        <taxon>Burkholderiaceae</taxon>
        <taxon>Pandoraea</taxon>
    </lineage>
</organism>
<evidence type="ECO:0000313" key="2">
    <source>
        <dbReference type="EMBL" id="AKJ68149.1"/>
    </source>
</evidence>
<dbReference type="EMBL" id="CP011568">
    <property type="protein sequence ID" value="AKJ68149.1"/>
    <property type="molecule type" value="Genomic_DNA"/>
</dbReference>